<feature type="region of interest" description="Disordered" evidence="5">
    <location>
        <begin position="431"/>
        <end position="587"/>
    </location>
</feature>
<feature type="compositionally biased region" description="Basic and acidic residues" evidence="5">
    <location>
        <begin position="568"/>
        <end position="577"/>
    </location>
</feature>
<dbReference type="Gramene" id="Manes.14G076000.3.v8.1">
    <property type="protein sequence ID" value="Manes.14G076000.3.v8.1.CDS"/>
    <property type="gene ID" value="Manes.14G076000.v8.1"/>
</dbReference>
<feature type="compositionally biased region" description="Basic and acidic residues" evidence="5">
    <location>
        <begin position="467"/>
        <end position="480"/>
    </location>
</feature>
<name>A0A2C9UKQ3_MANES</name>
<dbReference type="Proteomes" id="UP000091857">
    <property type="component" value="Chromosome 14"/>
</dbReference>
<dbReference type="CDD" id="cd23767">
    <property type="entry name" value="IQCD"/>
    <property type="match status" value="1"/>
</dbReference>
<evidence type="ECO:0000313" key="7">
    <source>
        <dbReference type="EMBL" id="OAY31007.1"/>
    </source>
</evidence>
<proteinExistence type="inferred from homology"/>
<feature type="region of interest" description="Disordered" evidence="5">
    <location>
        <begin position="367"/>
        <end position="399"/>
    </location>
</feature>
<dbReference type="Gene3D" id="1.20.5.190">
    <property type="match status" value="1"/>
</dbReference>
<dbReference type="GO" id="GO:0005516">
    <property type="term" value="F:calmodulin binding"/>
    <property type="evidence" value="ECO:0007669"/>
    <property type="project" value="UniProtKB-KW"/>
</dbReference>
<dbReference type="SMART" id="SM00015">
    <property type="entry name" value="IQ"/>
    <property type="match status" value="2"/>
</dbReference>
<comment type="subunit">
    <text evidence="3">Binds to multiple calmodulin (CaM) in the presence of Ca(2+) and CaM-like proteins.</text>
</comment>
<dbReference type="STRING" id="3983.A0A2C9UKQ3"/>
<dbReference type="Pfam" id="PF00612">
    <property type="entry name" value="IQ"/>
    <property type="match status" value="2"/>
</dbReference>
<feature type="compositionally biased region" description="Basic and acidic residues" evidence="5">
    <location>
        <begin position="25"/>
        <end position="34"/>
    </location>
</feature>
<dbReference type="InterPro" id="IPR025064">
    <property type="entry name" value="DUF4005"/>
</dbReference>
<dbReference type="InterPro" id="IPR000048">
    <property type="entry name" value="IQ_motif_EF-hand-BS"/>
</dbReference>
<dbReference type="Pfam" id="PF13178">
    <property type="entry name" value="DUF4005"/>
    <property type="match status" value="1"/>
</dbReference>
<evidence type="ECO:0000256" key="2">
    <source>
        <dbReference type="ARBA" id="ARBA00024341"/>
    </source>
</evidence>
<dbReference type="EMBL" id="CM004400">
    <property type="protein sequence ID" value="OAY31007.1"/>
    <property type="molecule type" value="Genomic_DNA"/>
</dbReference>
<evidence type="ECO:0000256" key="3">
    <source>
        <dbReference type="ARBA" id="ARBA00024378"/>
    </source>
</evidence>
<feature type="compositionally biased region" description="Polar residues" evidence="5">
    <location>
        <begin position="319"/>
        <end position="331"/>
    </location>
</feature>
<feature type="compositionally biased region" description="Polar residues" evidence="5">
    <location>
        <begin position="542"/>
        <end position="567"/>
    </location>
</feature>
<keyword evidence="1" id="KW-0112">Calmodulin-binding</keyword>
<comment type="similarity">
    <text evidence="2">Belongs to the IQD family.</text>
</comment>
<evidence type="ECO:0000256" key="4">
    <source>
        <dbReference type="ARBA" id="ARBA00045534"/>
    </source>
</evidence>
<evidence type="ECO:0000256" key="1">
    <source>
        <dbReference type="ARBA" id="ARBA00022860"/>
    </source>
</evidence>
<evidence type="ECO:0000313" key="8">
    <source>
        <dbReference type="Proteomes" id="UP000091857"/>
    </source>
</evidence>
<feature type="region of interest" description="Disordered" evidence="5">
    <location>
        <begin position="1"/>
        <end position="34"/>
    </location>
</feature>
<dbReference type="PROSITE" id="PS50096">
    <property type="entry name" value="IQ"/>
    <property type="match status" value="2"/>
</dbReference>
<feature type="region of interest" description="Disordered" evidence="5">
    <location>
        <begin position="256"/>
        <end position="332"/>
    </location>
</feature>
<evidence type="ECO:0000256" key="5">
    <source>
        <dbReference type="SAM" id="MobiDB-lite"/>
    </source>
</evidence>
<organism evidence="7 8">
    <name type="scientific">Manihot esculenta</name>
    <name type="common">Cassava</name>
    <name type="synonym">Jatropha manihot</name>
    <dbReference type="NCBI Taxonomy" id="3983"/>
    <lineage>
        <taxon>Eukaryota</taxon>
        <taxon>Viridiplantae</taxon>
        <taxon>Streptophyta</taxon>
        <taxon>Embryophyta</taxon>
        <taxon>Tracheophyta</taxon>
        <taxon>Spermatophyta</taxon>
        <taxon>Magnoliopsida</taxon>
        <taxon>eudicotyledons</taxon>
        <taxon>Gunneridae</taxon>
        <taxon>Pentapetalae</taxon>
        <taxon>rosids</taxon>
        <taxon>fabids</taxon>
        <taxon>Malpighiales</taxon>
        <taxon>Euphorbiaceae</taxon>
        <taxon>Crotonoideae</taxon>
        <taxon>Manihoteae</taxon>
        <taxon>Manihot</taxon>
    </lineage>
</organism>
<evidence type="ECO:0000259" key="6">
    <source>
        <dbReference type="Pfam" id="PF13178"/>
    </source>
</evidence>
<feature type="domain" description="DUF4005" evidence="6">
    <location>
        <begin position="479"/>
        <end position="570"/>
    </location>
</feature>
<dbReference type="PANTHER" id="PTHR32295:SF281">
    <property type="entry name" value="PROTEIN IQ-DOMAIN 31"/>
    <property type="match status" value="1"/>
</dbReference>
<comment type="function">
    <text evidence="4">May be involved in cooperative interactions with calmodulins or calmodulin-like proteins. Recruits calmodulin proteins to microtubules, thus being a potential scaffold in cellular signaling and trafficking. May associate with nucleic acids and regulate gene expression at the transcriptional or post-transcriptional level.</text>
</comment>
<sequence length="587" mass="64681">MGKSPGRWIKTVLFGKKPSKSHSAKGKERTTKEKALLSAKASETDTLVISHPTPVLTIRSERQLELDNQETADLPHDSGILLPVNQDAELQESAPQTTLSDADKVKQEEAATLAQAAFRGYLARRAFRALKGIIRLQALIRGHLVRRQAIATLCCVLGIVKLQALARGIKVRKSDCQHDVLKRCNVVKPLEGKLGNLDGANVSIQRARLSSNAFVHKLVDSSPAVMPLRIYYDSVEPNSVPNWLERWSASRFWKPIPQPKKISHPKTQRKQVNGHMPEAETGRPKRSVRRVPAANVDNNSVQAISELEKPKRNLRKASSHPSDTVQENPQNEFEKVKRNLRKVHNPIIESSVQPELEIEKPNQSLEKVSDISGDNLLRQNMNNSGEKTKKETSPPTPKLSVVVRSESTLIATQLPDVGTTTETLGINEASELLGDQTLVESMPSVENGGKDENDGKDENTPVTNGELSHKEDQIINENHKFSKKTSSLAKQEHAENGLQSSPALPSYMAATESAKAKLRAQGSPRFNQDGAEKNNIVRRHSLPSSTNSKISSQSPRTRTVHSGSKVGSKSDRSKEGNAKATQAGWRR</sequence>
<dbReference type="AlphaFoldDB" id="A0A2C9UKQ3"/>
<gene>
    <name evidence="7" type="ORF">MANES_14G076000v8</name>
</gene>
<dbReference type="OMA" id="STKTEYP"/>
<comment type="caution">
    <text evidence="7">The sequence shown here is derived from an EMBL/GenBank/DDBJ whole genome shotgun (WGS) entry which is preliminary data.</text>
</comment>
<dbReference type="PANTHER" id="PTHR32295">
    <property type="entry name" value="IQ-DOMAIN 5-RELATED"/>
    <property type="match status" value="1"/>
</dbReference>
<dbReference type="InterPro" id="IPR027417">
    <property type="entry name" value="P-loop_NTPase"/>
</dbReference>
<reference evidence="8" key="1">
    <citation type="journal article" date="2016" name="Nat. Biotechnol.">
        <title>Sequencing wild and cultivated cassava and related species reveals extensive interspecific hybridization and genetic diversity.</title>
        <authorList>
            <person name="Bredeson J.V."/>
            <person name="Lyons J.B."/>
            <person name="Prochnik S.E."/>
            <person name="Wu G.A."/>
            <person name="Ha C.M."/>
            <person name="Edsinger-Gonzales E."/>
            <person name="Grimwood J."/>
            <person name="Schmutz J."/>
            <person name="Rabbi I.Y."/>
            <person name="Egesi C."/>
            <person name="Nauluvula P."/>
            <person name="Lebot V."/>
            <person name="Ndunguru J."/>
            <person name="Mkamilo G."/>
            <person name="Bart R.S."/>
            <person name="Setter T.L."/>
            <person name="Gleadow R.M."/>
            <person name="Kulakow P."/>
            <person name="Ferguson M.E."/>
            <person name="Rounsley S."/>
            <person name="Rokhsar D.S."/>
        </authorList>
    </citation>
    <scope>NUCLEOTIDE SEQUENCE [LARGE SCALE GENOMIC DNA]</scope>
    <source>
        <strain evidence="8">cv. AM560-2</strain>
    </source>
</reference>
<feature type="compositionally biased region" description="Basic and acidic residues" evidence="5">
    <location>
        <begin position="448"/>
        <end position="459"/>
    </location>
</feature>
<keyword evidence="8" id="KW-1185">Reference proteome</keyword>
<protein>
    <recommendedName>
        <fullName evidence="6">DUF4005 domain-containing protein</fullName>
    </recommendedName>
</protein>
<dbReference type="Gramene" id="Manes.14G076000.2.v8.1">
    <property type="protein sequence ID" value="Manes.14G076000.2.v8.1.CDS"/>
    <property type="gene ID" value="Manes.14G076000.v8.1"/>
</dbReference>
<dbReference type="SUPFAM" id="SSF52540">
    <property type="entry name" value="P-loop containing nucleoside triphosphate hydrolases"/>
    <property type="match status" value="1"/>
</dbReference>
<accession>A0A2C9UKQ3</accession>